<dbReference type="EMBL" id="CM042050">
    <property type="protein sequence ID" value="KAI3735734.1"/>
    <property type="molecule type" value="Genomic_DNA"/>
</dbReference>
<dbReference type="Proteomes" id="UP001055879">
    <property type="component" value="Linkage Group LG04"/>
</dbReference>
<organism evidence="1 2">
    <name type="scientific">Arctium lappa</name>
    <name type="common">Greater burdock</name>
    <name type="synonym">Lappa major</name>
    <dbReference type="NCBI Taxonomy" id="4217"/>
    <lineage>
        <taxon>Eukaryota</taxon>
        <taxon>Viridiplantae</taxon>
        <taxon>Streptophyta</taxon>
        <taxon>Embryophyta</taxon>
        <taxon>Tracheophyta</taxon>
        <taxon>Spermatophyta</taxon>
        <taxon>Magnoliopsida</taxon>
        <taxon>eudicotyledons</taxon>
        <taxon>Gunneridae</taxon>
        <taxon>Pentapetalae</taxon>
        <taxon>asterids</taxon>
        <taxon>campanulids</taxon>
        <taxon>Asterales</taxon>
        <taxon>Asteraceae</taxon>
        <taxon>Carduoideae</taxon>
        <taxon>Cardueae</taxon>
        <taxon>Arctiinae</taxon>
        <taxon>Arctium</taxon>
    </lineage>
</organism>
<accession>A0ACB9CN32</accession>
<evidence type="ECO:0000313" key="2">
    <source>
        <dbReference type="Proteomes" id="UP001055879"/>
    </source>
</evidence>
<keyword evidence="2" id="KW-1185">Reference proteome</keyword>
<name>A0ACB9CN32_ARCLA</name>
<gene>
    <name evidence="1" type="ORF">L6452_15244</name>
</gene>
<protein>
    <submittedName>
        <fullName evidence="1">Uncharacterized protein</fullName>
    </submittedName>
</protein>
<evidence type="ECO:0000313" key="1">
    <source>
        <dbReference type="EMBL" id="KAI3735734.1"/>
    </source>
</evidence>
<proteinExistence type="predicted"/>
<sequence>MLERRQMRHCSSENREWKRTNNQQRVGAVVGVSSSSQRRKAAFLGFGKGWCRHSKVVGQVTAHDSRSFLVRFCLPRVSKVSLNKSNLISALSTSGSAGGLHFPLLGFLGYNDYLGFEDGVPKGSDEGTSGTKDGDLISNETVVANVQNTTVDNFETVAAKGTGAATRGHSTVPVNEDTLTSANSEIETVQGISNPPNEKSGSSKDGLAMQAENLLGESEVVGNISHDVDLGKSVGDENGKKHSKLGINISPPSRDQPRGKGGELKVGQGANPIKGILKNPNRYGALAEQGGKGVGNERSSKNGAS</sequence>
<reference evidence="1 2" key="2">
    <citation type="journal article" date="2022" name="Mol. Ecol. Resour.">
        <title>The genomes of chicory, endive, great burdock and yacon provide insights into Asteraceae paleo-polyploidization history and plant inulin production.</title>
        <authorList>
            <person name="Fan W."/>
            <person name="Wang S."/>
            <person name="Wang H."/>
            <person name="Wang A."/>
            <person name="Jiang F."/>
            <person name="Liu H."/>
            <person name="Zhao H."/>
            <person name="Xu D."/>
            <person name="Zhang Y."/>
        </authorList>
    </citation>
    <scope>NUCLEOTIDE SEQUENCE [LARGE SCALE GENOMIC DNA]</scope>
    <source>
        <strain evidence="2">cv. Niubang</strain>
    </source>
</reference>
<comment type="caution">
    <text evidence="1">The sequence shown here is derived from an EMBL/GenBank/DDBJ whole genome shotgun (WGS) entry which is preliminary data.</text>
</comment>
<reference evidence="2" key="1">
    <citation type="journal article" date="2022" name="Mol. Ecol. Resour.">
        <title>The genomes of chicory, endive, great burdock and yacon provide insights into Asteraceae palaeo-polyploidization history and plant inulin production.</title>
        <authorList>
            <person name="Fan W."/>
            <person name="Wang S."/>
            <person name="Wang H."/>
            <person name="Wang A."/>
            <person name="Jiang F."/>
            <person name="Liu H."/>
            <person name="Zhao H."/>
            <person name="Xu D."/>
            <person name="Zhang Y."/>
        </authorList>
    </citation>
    <scope>NUCLEOTIDE SEQUENCE [LARGE SCALE GENOMIC DNA]</scope>
    <source>
        <strain evidence="2">cv. Niubang</strain>
    </source>
</reference>